<keyword evidence="5" id="KW-1015">Disulfide bond</keyword>
<feature type="chain" id="PRO_5005125193" description="1,3-beta-glucanosyltransferase" evidence="8">
    <location>
        <begin position="22"/>
        <end position="566"/>
    </location>
</feature>
<keyword evidence="7" id="KW-0961">Cell wall biogenesis/degradation</keyword>
<evidence type="ECO:0000259" key="9">
    <source>
        <dbReference type="SMART" id="SM00768"/>
    </source>
</evidence>
<dbReference type="GO" id="GO:0098552">
    <property type="term" value="C:side of membrane"/>
    <property type="evidence" value="ECO:0007669"/>
    <property type="project" value="UniProtKB-KW"/>
</dbReference>
<dbReference type="AlphaFoldDB" id="C5DNY1"/>
<dbReference type="InterPro" id="IPR017853">
    <property type="entry name" value="GH"/>
</dbReference>
<proteinExistence type="inferred from homology"/>
<keyword evidence="6" id="KW-0325">Glycoprotein</keyword>
<evidence type="ECO:0000256" key="8">
    <source>
        <dbReference type="RuleBase" id="RU361209"/>
    </source>
</evidence>
<dbReference type="Pfam" id="PF03198">
    <property type="entry name" value="Glyco_hydro_72"/>
    <property type="match status" value="1"/>
</dbReference>
<dbReference type="KEGG" id="zro:ZYRO0A12540g"/>
<comment type="subcellular location">
    <subcellularLocation>
        <location evidence="8">Cell membrane</location>
        <topology evidence="8">Lipid-anchor</topology>
        <topology evidence="8">GPI-anchor</topology>
    </subcellularLocation>
    <subcellularLocation>
        <location evidence="1">Membrane</location>
        <topology evidence="1">Lipid-anchor</topology>
        <topology evidence="1">GPI-anchor</topology>
    </subcellularLocation>
</comment>
<evidence type="ECO:0000256" key="5">
    <source>
        <dbReference type="ARBA" id="ARBA00023157"/>
    </source>
</evidence>
<dbReference type="PANTHER" id="PTHR31468:SF10">
    <property type="entry name" value="1,3-BETA-GLUCANOSYLTRANSFERASE GAS2"/>
    <property type="match status" value="1"/>
</dbReference>
<evidence type="ECO:0000256" key="3">
    <source>
        <dbReference type="ARBA" id="ARBA00022622"/>
    </source>
</evidence>
<protein>
    <recommendedName>
        <fullName evidence="8">1,3-beta-glucanosyltransferase</fullName>
        <ecNumber evidence="8">2.4.1.-</ecNumber>
    </recommendedName>
</protein>
<dbReference type="Gene3D" id="3.20.20.80">
    <property type="entry name" value="Glycosidases"/>
    <property type="match status" value="1"/>
</dbReference>
<dbReference type="Pfam" id="PF07983">
    <property type="entry name" value="X8"/>
    <property type="match status" value="1"/>
</dbReference>
<comment type="similarity">
    <text evidence="2 8">Belongs to the glycosyl hydrolase 72 family.</text>
</comment>
<evidence type="ECO:0000256" key="6">
    <source>
        <dbReference type="ARBA" id="ARBA00023180"/>
    </source>
</evidence>
<dbReference type="STRING" id="559307.C5DNY1"/>
<feature type="signal peptide" evidence="8">
    <location>
        <begin position="1"/>
        <end position="21"/>
    </location>
</feature>
<gene>
    <name evidence="10" type="ordered locus">ZYRO0A12540g</name>
</gene>
<dbReference type="FunCoup" id="C5DNY1">
    <property type="interactions" value="72"/>
</dbReference>
<dbReference type="InParanoid" id="C5DNY1"/>
<evidence type="ECO:0000256" key="2">
    <source>
        <dbReference type="ARBA" id="ARBA00007528"/>
    </source>
</evidence>
<dbReference type="InterPro" id="IPR004886">
    <property type="entry name" value="Glucanosyltransferase"/>
</dbReference>
<dbReference type="FunFam" id="3.20.20.80:FF:000038">
    <property type="entry name" value="1,3-beta-glucanosyltransferase"/>
    <property type="match status" value="1"/>
</dbReference>
<sequence>MKMSWRGILFVLSSIVSAVTAISALNRNSVFDIYSDSIAPIEVVGRKFYNSRTGNQFFLRGVAYQPTIASESWNPEILNSETNYIDPLAEPSLCLRDLPFFEKLDVNTLRVYSIDTRKNHDVCMEALANSGIYVLIDLSEPNHSIERNRPSWDISIFERYTSVVDVMQKYSNVLGFFAGNEVTNDETNTNASPFVKAAIRDVKQYIQEKSYRQIPVGYSSSDDATTRDSLAKYFVCGGETAADFYGINMYEWCGYSSYATSGYRERTLEFANYPIPVFFSEFGCNSVRPRPFTEVSAIFGPKMSQVWSGGLAYMYFEEENEYGLVKIDETGSVHELEDFKYLQNAYRNTSPYGITKEKYLQDISFAISTQSVECPNEVSAANTHTPWKANVEIPPSPNAKICQCLEQVLPCLVSPLNGWNFQDHFDYACSQVDCSDITTDGEKGIYGEFSYCLPEQKLSLEISKMYHMRNHPTGVCPMSSNNVYYNAQSMNITDPMCIEVSHRLQELQKAADSRKTPAVKKLVKPKMKNASHTKLLLDTDSGSSVKFKYSGYAILLISIIFATMVF</sequence>
<reference evidence="10 11" key="1">
    <citation type="journal article" date="2009" name="Genome Res.">
        <title>Comparative genomics of protoploid Saccharomycetaceae.</title>
        <authorList>
            <consortium name="The Genolevures Consortium"/>
            <person name="Souciet J.-L."/>
            <person name="Dujon B."/>
            <person name="Gaillardin C."/>
            <person name="Johnston M."/>
            <person name="Baret P.V."/>
            <person name="Cliften P."/>
            <person name="Sherman D.J."/>
            <person name="Weissenbach J."/>
            <person name="Westhof E."/>
            <person name="Wincker P."/>
            <person name="Jubin C."/>
            <person name="Poulain J."/>
            <person name="Barbe V."/>
            <person name="Segurens B."/>
            <person name="Artiguenave F."/>
            <person name="Anthouard V."/>
            <person name="Vacherie B."/>
            <person name="Val M.-E."/>
            <person name="Fulton R.S."/>
            <person name="Minx P."/>
            <person name="Wilson R."/>
            <person name="Durrens P."/>
            <person name="Jean G."/>
            <person name="Marck C."/>
            <person name="Martin T."/>
            <person name="Nikolski M."/>
            <person name="Rolland T."/>
            <person name="Seret M.-L."/>
            <person name="Casaregola S."/>
            <person name="Despons L."/>
            <person name="Fairhead C."/>
            <person name="Fischer G."/>
            <person name="Lafontaine I."/>
            <person name="Leh V."/>
            <person name="Lemaire M."/>
            <person name="de Montigny J."/>
            <person name="Neuveglise C."/>
            <person name="Thierry A."/>
            <person name="Blanc-Lenfle I."/>
            <person name="Bleykasten C."/>
            <person name="Diffels J."/>
            <person name="Fritsch E."/>
            <person name="Frangeul L."/>
            <person name="Goeffon A."/>
            <person name="Jauniaux N."/>
            <person name="Kachouri-Lafond R."/>
            <person name="Payen C."/>
            <person name="Potier S."/>
            <person name="Pribylova L."/>
            <person name="Ozanne C."/>
            <person name="Richard G.-F."/>
            <person name="Sacerdot C."/>
            <person name="Straub M.-L."/>
            <person name="Talla E."/>
        </authorList>
    </citation>
    <scope>NUCLEOTIDE SEQUENCE [LARGE SCALE GENOMIC DNA]</scope>
    <source>
        <strain evidence="10 11">ATCC 2623 / CBS 732 / BCRC 21506 / NBRC 1130 / NCYC 568 / NRRL Y-229</strain>
    </source>
</reference>
<evidence type="ECO:0000313" key="11">
    <source>
        <dbReference type="Proteomes" id="UP000008536"/>
    </source>
</evidence>
<dbReference type="SMART" id="SM00768">
    <property type="entry name" value="X8"/>
    <property type="match status" value="1"/>
</dbReference>
<keyword evidence="3 8" id="KW-0336">GPI-anchor</keyword>
<keyword evidence="11" id="KW-1185">Reference proteome</keyword>
<dbReference type="PANTHER" id="PTHR31468">
    <property type="entry name" value="1,3-BETA-GLUCANOSYLTRANSFERASE GAS1"/>
    <property type="match status" value="1"/>
</dbReference>
<keyword evidence="4 8" id="KW-0732">Signal</keyword>
<dbReference type="EMBL" id="CU928173">
    <property type="protein sequence ID" value="CAR25972.1"/>
    <property type="molecule type" value="Genomic_DNA"/>
</dbReference>
<evidence type="ECO:0000256" key="7">
    <source>
        <dbReference type="ARBA" id="ARBA00023316"/>
    </source>
</evidence>
<evidence type="ECO:0000256" key="4">
    <source>
        <dbReference type="ARBA" id="ARBA00022729"/>
    </source>
</evidence>
<feature type="domain" description="X8" evidence="9">
    <location>
        <begin position="409"/>
        <end position="478"/>
    </location>
</feature>
<dbReference type="InterPro" id="IPR012946">
    <property type="entry name" value="X8"/>
</dbReference>
<keyword evidence="8" id="KW-0808">Transferase</keyword>
<dbReference type="GO" id="GO:0031505">
    <property type="term" value="P:fungal-type cell wall organization"/>
    <property type="evidence" value="ECO:0007669"/>
    <property type="project" value="TreeGrafter"/>
</dbReference>
<organism evidence="10 11">
    <name type="scientific">Zygosaccharomyces rouxii (strain ATCC 2623 / CBS 732 / NBRC 1130 / NCYC 568 / NRRL Y-229)</name>
    <dbReference type="NCBI Taxonomy" id="559307"/>
    <lineage>
        <taxon>Eukaryota</taxon>
        <taxon>Fungi</taxon>
        <taxon>Dikarya</taxon>
        <taxon>Ascomycota</taxon>
        <taxon>Saccharomycotina</taxon>
        <taxon>Saccharomycetes</taxon>
        <taxon>Saccharomycetales</taxon>
        <taxon>Saccharomycetaceae</taxon>
        <taxon>Zygosaccharomyces</taxon>
    </lineage>
</organism>
<evidence type="ECO:0000256" key="1">
    <source>
        <dbReference type="ARBA" id="ARBA00004589"/>
    </source>
</evidence>
<name>C5DNY1_ZYGRC</name>
<dbReference type="SUPFAM" id="SSF51445">
    <property type="entry name" value="(Trans)glycosidases"/>
    <property type="match status" value="1"/>
</dbReference>
<dbReference type="Gene3D" id="1.20.58.1040">
    <property type="match status" value="1"/>
</dbReference>
<dbReference type="EC" id="2.4.1.-" evidence="8"/>
<dbReference type="GO" id="GO:0042124">
    <property type="term" value="F:1,3-beta-glucanosyltransferase activity"/>
    <property type="evidence" value="ECO:0007669"/>
    <property type="project" value="TreeGrafter"/>
</dbReference>
<accession>C5DNY1</accession>
<dbReference type="Proteomes" id="UP000008536">
    <property type="component" value="Chromosome A"/>
</dbReference>
<dbReference type="GO" id="GO:0005886">
    <property type="term" value="C:plasma membrane"/>
    <property type="evidence" value="ECO:0007669"/>
    <property type="project" value="UniProtKB-SubCell"/>
</dbReference>
<keyword evidence="8" id="KW-0472">Membrane</keyword>
<keyword evidence="8" id="KW-0449">Lipoprotein</keyword>
<evidence type="ECO:0000313" key="10">
    <source>
        <dbReference type="EMBL" id="CAR25972.1"/>
    </source>
</evidence>
<dbReference type="HOGENOM" id="CLU_021855_2_0_1"/>
<comment type="function">
    <text evidence="8">Splits internally a 1,3-beta-glucan molecule and transfers the newly generated reducing end (the donor) to the non-reducing end of another 1,3-beta-glucan molecule (the acceptor) forming a 1,3-beta linkage, resulting in the elongation of 1,3-beta-glucan chains in the cell wall.</text>
</comment>
<dbReference type="GO" id="GO:0071970">
    <property type="term" value="P:fungal-type cell wall (1-&gt;3)-beta-D-glucan biosynthetic process"/>
    <property type="evidence" value="ECO:0007669"/>
    <property type="project" value="TreeGrafter"/>
</dbReference>